<dbReference type="PANTHER" id="PTHR46383">
    <property type="entry name" value="ASPARTATE AMINOTRANSFERASE"/>
    <property type="match status" value="1"/>
</dbReference>
<keyword evidence="3 6" id="KW-0032">Aminotransferase</keyword>
<name>A0ABV3P365_9ACTN</name>
<keyword evidence="4 6" id="KW-0808">Transferase</keyword>
<sequence length="412" mass="43840">MKLSQRAETTEPFHALAIGQRAAELAAQGHHVVRLSIGEPDFGAPPEVLAALRDVADGRPLPYTPALGLPELRAAIARNYRDRHGVDVDPARIAVTSGASAALLLVLAATVDPGDDVLLADPSYPCNRQLISTFGGRALTLPTTPQDRYQLSTDAVRRAWTPATSVVMVASPSNPTGTSVAPAELAALCAEVAARDAWRVVDEIYLDLADPAPDGTPARTVLAADPDAVVVSSFSKYFGMTGWRLGWAVLPPALVEPVERLAQNYFIAASTPLQQAALACYTPASLAVCEERRLEFAARRRLVLDGLDALGLPVPVVPDGAFYVYFDVRSSGLDAWEFCARALAEHHVALTPGRDFASAQGTAQTHVRLSYAASREELTEGLRRIGEFLSALSATSISASRARSTRASATPR</sequence>
<dbReference type="PANTHER" id="PTHR46383:SF2">
    <property type="entry name" value="AMINOTRANSFERASE"/>
    <property type="match status" value="1"/>
</dbReference>
<dbReference type="PROSITE" id="PS00105">
    <property type="entry name" value="AA_TRANSFER_CLASS_1"/>
    <property type="match status" value="1"/>
</dbReference>
<evidence type="ECO:0000256" key="1">
    <source>
        <dbReference type="ARBA" id="ARBA00001933"/>
    </source>
</evidence>
<comment type="caution">
    <text evidence="8">The sequence shown here is derived from an EMBL/GenBank/DDBJ whole genome shotgun (WGS) entry which is preliminary data.</text>
</comment>
<evidence type="ECO:0000256" key="2">
    <source>
        <dbReference type="ARBA" id="ARBA00007441"/>
    </source>
</evidence>
<comment type="cofactor">
    <cofactor evidence="1 6">
        <name>pyridoxal 5'-phosphate</name>
        <dbReference type="ChEBI" id="CHEBI:597326"/>
    </cofactor>
</comment>
<evidence type="ECO:0000256" key="5">
    <source>
        <dbReference type="ARBA" id="ARBA00022898"/>
    </source>
</evidence>
<evidence type="ECO:0000313" key="9">
    <source>
        <dbReference type="Proteomes" id="UP001555826"/>
    </source>
</evidence>
<dbReference type="InterPro" id="IPR004839">
    <property type="entry name" value="Aminotransferase_I/II_large"/>
</dbReference>
<evidence type="ECO:0000313" key="8">
    <source>
        <dbReference type="EMBL" id="MEW9264046.1"/>
    </source>
</evidence>
<evidence type="ECO:0000256" key="4">
    <source>
        <dbReference type="ARBA" id="ARBA00022679"/>
    </source>
</evidence>
<evidence type="ECO:0000256" key="6">
    <source>
        <dbReference type="RuleBase" id="RU000481"/>
    </source>
</evidence>
<reference evidence="8 9" key="1">
    <citation type="submission" date="2024-07" db="EMBL/GenBank/DDBJ databases">
        <authorList>
            <person name="Thanompreechachai J."/>
            <person name="Duangmal K."/>
        </authorList>
    </citation>
    <scope>NUCLEOTIDE SEQUENCE [LARGE SCALE GENOMIC DNA]</scope>
    <source>
        <strain evidence="8 9">KCTC 19886</strain>
    </source>
</reference>
<organism evidence="8 9">
    <name type="scientific">Kineococcus endophyticus</name>
    <dbReference type="NCBI Taxonomy" id="1181883"/>
    <lineage>
        <taxon>Bacteria</taxon>
        <taxon>Bacillati</taxon>
        <taxon>Actinomycetota</taxon>
        <taxon>Actinomycetes</taxon>
        <taxon>Kineosporiales</taxon>
        <taxon>Kineosporiaceae</taxon>
        <taxon>Kineococcus</taxon>
    </lineage>
</organism>
<dbReference type="Gene3D" id="3.40.640.10">
    <property type="entry name" value="Type I PLP-dependent aspartate aminotransferase-like (Major domain)"/>
    <property type="match status" value="1"/>
</dbReference>
<dbReference type="GO" id="GO:0008483">
    <property type="term" value="F:transaminase activity"/>
    <property type="evidence" value="ECO:0007669"/>
    <property type="project" value="UniProtKB-KW"/>
</dbReference>
<comment type="similarity">
    <text evidence="2 6">Belongs to the class-I pyridoxal-phosphate-dependent aminotransferase family.</text>
</comment>
<dbReference type="RefSeq" id="WP_367636648.1">
    <property type="nucleotide sequence ID" value="NZ_JBFNQN010000003.1"/>
</dbReference>
<dbReference type="EMBL" id="JBFNQN010000003">
    <property type="protein sequence ID" value="MEW9264046.1"/>
    <property type="molecule type" value="Genomic_DNA"/>
</dbReference>
<gene>
    <name evidence="8" type="ORF">AB1207_04760</name>
</gene>
<dbReference type="InterPro" id="IPR050596">
    <property type="entry name" value="AspAT/PAT-like"/>
</dbReference>
<accession>A0ABV3P365</accession>
<dbReference type="CDD" id="cd00609">
    <property type="entry name" value="AAT_like"/>
    <property type="match status" value="1"/>
</dbReference>
<proteinExistence type="inferred from homology"/>
<keyword evidence="9" id="KW-1185">Reference proteome</keyword>
<feature type="domain" description="Aminotransferase class I/classII large" evidence="7">
    <location>
        <begin position="31"/>
        <end position="385"/>
    </location>
</feature>
<dbReference type="Proteomes" id="UP001555826">
    <property type="component" value="Unassembled WGS sequence"/>
</dbReference>
<dbReference type="InterPro" id="IPR015421">
    <property type="entry name" value="PyrdxlP-dep_Trfase_major"/>
</dbReference>
<dbReference type="InterPro" id="IPR015424">
    <property type="entry name" value="PyrdxlP-dep_Trfase"/>
</dbReference>
<dbReference type="Pfam" id="PF00155">
    <property type="entry name" value="Aminotran_1_2"/>
    <property type="match status" value="1"/>
</dbReference>
<keyword evidence="5" id="KW-0663">Pyridoxal phosphate</keyword>
<protein>
    <recommendedName>
        <fullName evidence="6">Aminotransferase</fullName>
        <ecNumber evidence="6">2.6.1.-</ecNumber>
    </recommendedName>
</protein>
<evidence type="ECO:0000259" key="7">
    <source>
        <dbReference type="Pfam" id="PF00155"/>
    </source>
</evidence>
<evidence type="ECO:0000256" key="3">
    <source>
        <dbReference type="ARBA" id="ARBA00022576"/>
    </source>
</evidence>
<dbReference type="EC" id="2.6.1.-" evidence="6"/>
<dbReference type="InterPro" id="IPR004838">
    <property type="entry name" value="NHTrfase_class1_PyrdxlP-BS"/>
</dbReference>
<dbReference type="SUPFAM" id="SSF53383">
    <property type="entry name" value="PLP-dependent transferases"/>
    <property type="match status" value="1"/>
</dbReference>